<dbReference type="InterPro" id="IPR012349">
    <property type="entry name" value="Split_barrel_FMN-bd"/>
</dbReference>
<dbReference type="SUPFAM" id="SSF50475">
    <property type="entry name" value="FMN-binding split barrel"/>
    <property type="match status" value="1"/>
</dbReference>
<gene>
    <name evidence="1" type="ORF">K5I21_17865</name>
</gene>
<organism evidence="1 2">
    <name type="scientific">Clostridium symbiosum</name>
    <name type="common">Bacteroides symbiosus</name>
    <dbReference type="NCBI Taxonomy" id="1512"/>
    <lineage>
        <taxon>Bacteria</taxon>
        <taxon>Bacillati</taxon>
        <taxon>Bacillota</taxon>
        <taxon>Clostridia</taxon>
        <taxon>Lachnospirales</taxon>
        <taxon>Lachnospiraceae</taxon>
        <taxon>Otoolea</taxon>
    </lineage>
</organism>
<sequence length="162" mass="19030">MKFSKEKHLTFEEAVEIMFRQLGDWKIMALATSVNDHVTVRNVSCLFYDNKIYFKTDKNFRKTKQLFENPQVALCWSGIQVEGLAENKGLVADEPGKRFEKGYKEILWNSYNAYSHVDTEILIQVTPKHVEVWDTSDGQYAYQLFIDFDNRTVEVKPYDVKK</sequence>
<accession>A0AAW5F771</accession>
<dbReference type="AlphaFoldDB" id="A0AAW5F771"/>
<protein>
    <submittedName>
        <fullName evidence="1">Pyridoxamine 5'-phosphate oxidase family protein</fullName>
    </submittedName>
</protein>
<reference evidence="1" key="1">
    <citation type="journal article" date="2022" name="Cell Host Microbe">
        <title>Colonization of the live biotherapeutic product VE303 and modulation of the microbiota and metabolites in healthy volunteers.</title>
        <authorList>
            <person name="Dsouza M."/>
            <person name="Menon R."/>
            <person name="Crossette E."/>
            <person name="Bhattarai S.K."/>
            <person name="Schneider J."/>
            <person name="Kim Y.G."/>
            <person name="Reddy S."/>
            <person name="Caballero S."/>
            <person name="Felix C."/>
            <person name="Cornacchione L."/>
            <person name="Hendrickson J."/>
            <person name="Watson A.R."/>
            <person name="Minot S.S."/>
            <person name="Greenfield N."/>
            <person name="Schopf L."/>
            <person name="Szabady R."/>
            <person name="Patarroyo J."/>
            <person name="Smith W."/>
            <person name="Harrison P."/>
            <person name="Kuijper E.J."/>
            <person name="Kelly C.P."/>
            <person name="Olle B."/>
            <person name="Bobilev D."/>
            <person name="Silber J.L."/>
            <person name="Bucci V."/>
            <person name="Roberts B."/>
            <person name="Faith J."/>
            <person name="Norman J.M."/>
        </authorList>
    </citation>
    <scope>NUCLEOTIDE SEQUENCE</scope>
    <source>
        <strain evidence="1">VE303-04</strain>
    </source>
</reference>
<dbReference type="Proteomes" id="UP001203136">
    <property type="component" value="Unassembled WGS sequence"/>
</dbReference>
<evidence type="ECO:0000313" key="2">
    <source>
        <dbReference type="Proteomes" id="UP001203136"/>
    </source>
</evidence>
<evidence type="ECO:0000313" key="1">
    <source>
        <dbReference type="EMBL" id="MCK0087708.1"/>
    </source>
</evidence>
<dbReference type="EMBL" id="JAINVB010000001">
    <property type="protein sequence ID" value="MCK0087708.1"/>
    <property type="molecule type" value="Genomic_DNA"/>
</dbReference>
<dbReference type="Gene3D" id="2.30.110.10">
    <property type="entry name" value="Electron Transport, Fmn-binding Protein, Chain A"/>
    <property type="match status" value="1"/>
</dbReference>
<proteinExistence type="predicted"/>
<comment type="caution">
    <text evidence="1">The sequence shown here is derived from an EMBL/GenBank/DDBJ whole genome shotgun (WGS) entry which is preliminary data.</text>
</comment>
<name>A0AAW5F771_CLOSY</name>
<dbReference type="RefSeq" id="WP_024739187.1">
    <property type="nucleotide sequence ID" value="NZ_JADMOJ010000020.1"/>
</dbReference>